<gene>
    <name evidence="3" type="ORF">BSAL_01935c</name>
</gene>
<accession>A0A0S4KKW2</accession>
<name>A0A0S4KKW2_BODSA</name>
<dbReference type="VEuPathDB" id="TriTrypDB:BSAL_01935c"/>
<keyword evidence="4" id="KW-1185">Reference proteome</keyword>
<sequence>MSDTQTIVSRATSEGTRMTDDTLSALRSVPILDLVEGCQEALTSGDDRSASIAIYILGRASQARSTADPINKAALITLIQFFGLKTRKYGTCDAAVEATSNLLQAAASPSTAPYLLDDIEAMSALVEHFLPHVHAQSLLLNTRRHFLSIFKLIVLGDAQQRALRTISASPLAPRFLKSFLTSVDGERDPTMLLEVFQMHRVLLDEFPAESVSFLLEDMFESMSCYFPVLFTPPAGCQVTRQQLKSALGAALQSASFHELCLPFLCGKLSSPSANSKHDSLDLLNGIFGPTSQYTQEMQLPHVPEVLTTLRAEALKLSAYQDRSPEAVDTLRNSLRTVTLVARTVAQGVQDRSVVLSLLEPIVGGAVSTIETDAASGRTYATLLHAAGRADVRVAATMSSYLFPFISSLIDEAPSNASLAIRRAENCLSCLGGLLSAMEELCATSPDKTAVLTTLTSETSFAKAVVVHKLYESLSLTATTHHSPYVLRVACESVATWIAMAKHSSSLGGASTTSSAWSTAITATTTSPWKILVDRSFAADIDAEIGGQIASSIGNATRVDAAGFVELCRELLLPWGTHPRFLDIVKSIAEASRRNDVVVALIQCLFSDHAAAILSNADEAWGDRHEVDKQLFGLAAWLMTLCNEEAIVQHCESWIEQTLSLSGGVPSFEFAALLFAGASHEVQVAALQKTLHTSSSGAGRDETASIARPATVHIHPSVHTATTTSRRYSMMVLCGSSPKAVTEAVPSQVGATYAVALIRSVLAGDNADVPQSISLRCLEALLNKVKLLPEQYAELWAARGDCALTSSQGSLMMTASIAKGLLSRGATKEGNQWVDELLKAITVAAHTTSTTTGSTEEGCFSATDAAVAAGQALGSVLAPPLPIVSSALWDQRFFQKSVQSLVSSSTAAAMNSCEEHRLAALCALVVHGKSGHVKVAMPAILTYVKSCVESSPEPRLWRHIAELLRSLYESDKHSEDEAECTPTSVHPCLELILLRREVFDGIALVLTAAFECPMSGKRAALFLLKAIALEVERVREHAASDETDDTSRIAQPGAVRRDAGPTYAVATEVVLGAARHCEKLVSKITQPSLSHSKRLVRTDAAECRRVWDRIRK</sequence>
<dbReference type="GO" id="GO:0005634">
    <property type="term" value="C:nucleus"/>
    <property type="evidence" value="ECO:0007669"/>
    <property type="project" value="UniProtKB-SubCell"/>
</dbReference>
<evidence type="ECO:0000313" key="4">
    <source>
        <dbReference type="Proteomes" id="UP000051952"/>
    </source>
</evidence>
<dbReference type="GO" id="GO:0006281">
    <property type="term" value="P:DNA repair"/>
    <property type="evidence" value="ECO:0007669"/>
    <property type="project" value="UniProtKB-UniRule"/>
</dbReference>
<dbReference type="Pfam" id="PF14500">
    <property type="entry name" value="MMS19_N"/>
    <property type="match status" value="1"/>
</dbReference>
<dbReference type="PANTHER" id="PTHR12891">
    <property type="entry name" value="DNA REPAIR/TRANSCRIPTION PROTEIN MET18/MMS19"/>
    <property type="match status" value="1"/>
</dbReference>
<evidence type="ECO:0000259" key="2">
    <source>
        <dbReference type="Pfam" id="PF14500"/>
    </source>
</evidence>
<protein>
    <recommendedName>
        <fullName evidence="1">MMS19 nucleotide excision repair protein</fullName>
    </recommendedName>
</protein>
<dbReference type="InterPro" id="IPR039920">
    <property type="entry name" value="MMS19"/>
</dbReference>
<reference evidence="4" key="1">
    <citation type="submission" date="2015-09" db="EMBL/GenBank/DDBJ databases">
        <authorList>
            <consortium name="Pathogen Informatics"/>
        </authorList>
    </citation>
    <scope>NUCLEOTIDE SEQUENCE [LARGE SCALE GENOMIC DNA]</scope>
    <source>
        <strain evidence="4">Lake Konstanz</strain>
    </source>
</reference>
<dbReference type="PANTHER" id="PTHR12891:SF0">
    <property type="entry name" value="MMS19 NUCLEOTIDE EXCISION REPAIR PROTEIN HOMOLOG"/>
    <property type="match status" value="1"/>
</dbReference>
<dbReference type="GO" id="GO:0097361">
    <property type="term" value="C:cytosolic [4Fe-4S] assembly targeting complex"/>
    <property type="evidence" value="ECO:0007669"/>
    <property type="project" value="UniProtKB-UniRule"/>
</dbReference>
<evidence type="ECO:0000313" key="3">
    <source>
        <dbReference type="EMBL" id="CUI14999.1"/>
    </source>
</evidence>
<dbReference type="Proteomes" id="UP000051952">
    <property type="component" value="Unassembled WGS sequence"/>
</dbReference>
<proteinExistence type="inferred from homology"/>
<comment type="function">
    <text evidence="1">Key component of the cytosolic iron-sulfur protein assembly (CIA) complex, a multiprotein complex that mediates the incorporation of iron-sulfur cluster into apoproteins specifically involved in DNA metabolism and genomic integrity. In the CIA complex, MMS19 acts as an adapter between early-acting CIA components and a subset of cellular target iron-sulfur proteins.</text>
</comment>
<dbReference type="InterPro" id="IPR016024">
    <property type="entry name" value="ARM-type_fold"/>
</dbReference>
<dbReference type="OrthoDB" id="342900at2759"/>
<evidence type="ECO:0000256" key="1">
    <source>
        <dbReference type="RuleBase" id="RU367072"/>
    </source>
</evidence>
<dbReference type="InterPro" id="IPR029240">
    <property type="entry name" value="MMS19_N"/>
</dbReference>
<dbReference type="EMBL" id="CYKH01001743">
    <property type="protein sequence ID" value="CUI14999.1"/>
    <property type="molecule type" value="Genomic_DNA"/>
</dbReference>
<dbReference type="GO" id="GO:0051604">
    <property type="term" value="P:protein maturation"/>
    <property type="evidence" value="ECO:0007669"/>
    <property type="project" value="UniProtKB-UniRule"/>
</dbReference>
<dbReference type="AlphaFoldDB" id="A0A0S4KKW2"/>
<comment type="subcellular location">
    <subcellularLocation>
        <location evidence="1">Nucleus</location>
    </subcellularLocation>
</comment>
<comment type="similarity">
    <text evidence="1">Belongs to the MET18/MMS19 family.</text>
</comment>
<organism evidence="3 4">
    <name type="scientific">Bodo saltans</name>
    <name type="common">Flagellated protozoan</name>
    <dbReference type="NCBI Taxonomy" id="75058"/>
    <lineage>
        <taxon>Eukaryota</taxon>
        <taxon>Discoba</taxon>
        <taxon>Euglenozoa</taxon>
        <taxon>Kinetoplastea</taxon>
        <taxon>Metakinetoplastina</taxon>
        <taxon>Eubodonida</taxon>
        <taxon>Bodonidae</taxon>
        <taxon>Bodo</taxon>
    </lineage>
</organism>
<feature type="domain" description="MMS19 N-terminal" evidence="2">
    <location>
        <begin position="35"/>
        <end position="314"/>
    </location>
</feature>
<keyword evidence="1" id="KW-0539">Nucleus</keyword>
<keyword evidence="1" id="KW-0227">DNA damage</keyword>
<dbReference type="SUPFAM" id="SSF48371">
    <property type="entry name" value="ARM repeat"/>
    <property type="match status" value="1"/>
</dbReference>
<dbReference type="GO" id="GO:0016226">
    <property type="term" value="P:iron-sulfur cluster assembly"/>
    <property type="evidence" value="ECO:0007669"/>
    <property type="project" value="UniProtKB-UniRule"/>
</dbReference>
<keyword evidence="1" id="KW-0234">DNA repair</keyword>